<dbReference type="RefSeq" id="WP_098503899.1">
    <property type="nucleotide sequence ID" value="NZ_PDJQ01000001.1"/>
</dbReference>
<dbReference type="Proteomes" id="UP000223071">
    <property type="component" value="Unassembled WGS sequence"/>
</dbReference>
<evidence type="ECO:0000256" key="2">
    <source>
        <dbReference type="ARBA" id="ARBA00022801"/>
    </source>
</evidence>
<protein>
    <submittedName>
        <fullName evidence="4">Chemotaxis protein CheC</fullName>
    </submittedName>
</protein>
<accession>A0A2A9HER8</accession>
<dbReference type="InterPro" id="IPR007597">
    <property type="entry name" value="CheC"/>
</dbReference>
<dbReference type="GO" id="GO:0016787">
    <property type="term" value="F:hydrolase activity"/>
    <property type="evidence" value="ECO:0007669"/>
    <property type="project" value="UniProtKB-KW"/>
</dbReference>
<dbReference type="SUPFAM" id="SSF103039">
    <property type="entry name" value="CheC-like"/>
    <property type="match status" value="1"/>
</dbReference>
<dbReference type="PANTHER" id="PTHR43693">
    <property type="entry name" value="PROTEIN PHOSPHATASE CHEZ"/>
    <property type="match status" value="1"/>
</dbReference>
<dbReference type="GO" id="GO:0006935">
    <property type="term" value="P:chemotaxis"/>
    <property type="evidence" value="ECO:0007669"/>
    <property type="project" value="UniProtKB-KW"/>
</dbReference>
<evidence type="ECO:0000313" key="4">
    <source>
        <dbReference type="EMBL" id="PFG74517.1"/>
    </source>
</evidence>
<keyword evidence="5" id="KW-1185">Reference proteome</keyword>
<evidence type="ECO:0000259" key="3">
    <source>
        <dbReference type="Pfam" id="PF04509"/>
    </source>
</evidence>
<dbReference type="InterPro" id="IPR028976">
    <property type="entry name" value="CheC-like_sf"/>
</dbReference>
<dbReference type="CDD" id="cd17905">
    <property type="entry name" value="CheC-like"/>
    <property type="match status" value="1"/>
</dbReference>
<keyword evidence="1" id="KW-0145">Chemotaxis</keyword>
<gene>
    <name evidence="4" type="ORF">A9A59_1750</name>
</gene>
<reference evidence="4 5" key="1">
    <citation type="submission" date="2017-09" db="EMBL/GenBank/DDBJ databases">
        <title>Sequencing the genomes of two abundant thermophiles in Great Basin hot springs: Thermocrinis jamiesonii and novel Chloroflexi Thermoflexus hugenholtzii.</title>
        <authorList>
            <person name="Hedlund B."/>
        </authorList>
    </citation>
    <scope>NUCLEOTIDE SEQUENCE [LARGE SCALE GENOMIC DNA]</scope>
    <source>
        <strain evidence="4 5">G233</strain>
    </source>
</reference>
<name>A0A2A9HER8_TEPT2</name>
<comment type="caution">
    <text evidence="4">The sequence shown here is derived from an EMBL/GenBank/DDBJ whole genome shotgun (WGS) entry which is preliminary data.</text>
</comment>
<sequence length="197" mass="20240">MAVDDLIPTLTLVAADGATRAGRGLSGLMGQEIAIHVPNIRVGTKDDACDAVGGEDAVVLGSYLSISGDITGHVMLLFPEPRALECVDLMVGNPPGTTSEPDEMSCSAIAELGNIVGSAFVNALADRLNLILHPSPPQVIHDMAIALVETVYAEVLSQGGDVVMMDAVFEDQKGQTAGLLIVAPDPASLGALERVAA</sequence>
<proteinExistence type="predicted"/>
<evidence type="ECO:0000313" key="5">
    <source>
        <dbReference type="Proteomes" id="UP000223071"/>
    </source>
</evidence>
<keyword evidence="2" id="KW-0378">Hydrolase</keyword>
<dbReference type="InterPro" id="IPR050992">
    <property type="entry name" value="CheZ_family_phosphatases"/>
</dbReference>
<organism evidence="4 5">
    <name type="scientific">Tepidiforma thermophila (strain KCTC 52669 / CGMCC 1.13589 / G233)</name>
    <dbReference type="NCBI Taxonomy" id="2761530"/>
    <lineage>
        <taxon>Bacteria</taxon>
        <taxon>Bacillati</taxon>
        <taxon>Chloroflexota</taxon>
        <taxon>Tepidiformia</taxon>
        <taxon>Tepidiformales</taxon>
        <taxon>Tepidiformaceae</taxon>
        <taxon>Tepidiforma</taxon>
    </lineage>
</organism>
<feature type="domain" description="CheC-like protein" evidence="3">
    <location>
        <begin position="104"/>
        <end position="140"/>
    </location>
</feature>
<evidence type="ECO:0000256" key="1">
    <source>
        <dbReference type="ARBA" id="ARBA00022500"/>
    </source>
</evidence>
<dbReference type="Gene3D" id="3.40.1550.10">
    <property type="entry name" value="CheC-like"/>
    <property type="match status" value="1"/>
</dbReference>
<dbReference type="AlphaFoldDB" id="A0A2A9HER8"/>
<dbReference type="Pfam" id="PF04509">
    <property type="entry name" value="CheC"/>
    <property type="match status" value="1"/>
</dbReference>
<dbReference type="PANTHER" id="PTHR43693:SF1">
    <property type="entry name" value="PROTEIN PHOSPHATASE CHEZ"/>
    <property type="match status" value="1"/>
</dbReference>
<dbReference type="EMBL" id="PDJQ01000001">
    <property type="protein sequence ID" value="PFG74517.1"/>
    <property type="molecule type" value="Genomic_DNA"/>
</dbReference>